<dbReference type="InterPro" id="IPR006680">
    <property type="entry name" value="Amidohydro-rel"/>
</dbReference>
<keyword evidence="5" id="KW-1185">Reference proteome</keyword>
<dbReference type="Gene3D" id="3.20.20.140">
    <property type="entry name" value="Metal-dependent hydrolases"/>
    <property type="match status" value="1"/>
</dbReference>
<accession>A0ABT8XIQ0</accession>
<feature type="domain" description="Amidohydrolase-related" evidence="3">
    <location>
        <begin position="61"/>
        <end position="430"/>
    </location>
</feature>
<dbReference type="InterPro" id="IPR032466">
    <property type="entry name" value="Metal_Hydrolase"/>
</dbReference>
<dbReference type="Pfam" id="PF01979">
    <property type="entry name" value="Amidohydro_1"/>
    <property type="match status" value="1"/>
</dbReference>
<evidence type="ECO:0000256" key="1">
    <source>
        <dbReference type="ARBA" id="ARBA00006745"/>
    </source>
</evidence>
<evidence type="ECO:0000313" key="5">
    <source>
        <dbReference type="Proteomes" id="UP001177080"/>
    </source>
</evidence>
<comment type="caution">
    <text evidence="4">The sequence shown here is derived from an EMBL/GenBank/DDBJ whole genome shotgun (WGS) entry which is preliminary data.</text>
</comment>
<evidence type="ECO:0000313" key="4">
    <source>
        <dbReference type="EMBL" id="MDO6123578.1"/>
    </source>
</evidence>
<sequence length="483" mass="52752">MDQPDVLLRNATVMTIDAERRVIERAWIAVSGDRILGIASEDDTPPPEGARETIDGTGMVAMPGLIDCHSHAGHGLIRAAGYGDVDRWTEVCEGVYAQGSTPDFWRAEARLTMLERLMAGVTTGMTLLGGGADIIRTDDPAFGDAHCGATAESGLRTILAVGPRRPPFPRSFRRFDEGAVRDVAVSFEHQLAVSEDLITRWNDVLGRGTGVCLMMPVYNEKQIEDPADRRAVAAMGEAVMALRERLGVLFTQDGHREGSIALARDFGLLGRFALLGHSVDLTPEDFEALKETGASIIHNPSAIMSIYGRCPVPELLDAGINVCIASDASAPDRGYDMFRHMAQAMHYHRRHFRDPAYLPPGKAIELVTIDAARALGLENEIGSLEVGKKADIVLVDMRKPHLYPPGMPVLRIAHFANAADVDTVMVNGRVLMRARKVVHLDTDDILETAAAEQRKAFARAGLEECLLEPDGYWRNTRYESVAP</sequence>
<dbReference type="RefSeq" id="WP_244759513.1">
    <property type="nucleotide sequence ID" value="NZ_JALJCJ010000001.1"/>
</dbReference>
<proteinExistence type="inferred from homology"/>
<gene>
    <name evidence="4" type="ORF">GB928_020485</name>
</gene>
<dbReference type="SUPFAM" id="SSF51556">
    <property type="entry name" value="Metallo-dependent hydrolases"/>
    <property type="match status" value="1"/>
</dbReference>
<keyword evidence="2" id="KW-0378">Hydrolase</keyword>
<dbReference type="Proteomes" id="UP001177080">
    <property type="component" value="Unassembled WGS sequence"/>
</dbReference>
<evidence type="ECO:0000256" key="2">
    <source>
        <dbReference type="ARBA" id="ARBA00022801"/>
    </source>
</evidence>
<protein>
    <submittedName>
        <fullName evidence="4">Amidohydrolase family protein</fullName>
    </submittedName>
</protein>
<dbReference type="InterPro" id="IPR050287">
    <property type="entry name" value="MTA/SAH_deaminase"/>
</dbReference>
<organism evidence="4 5">
    <name type="scientific">Shinella curvata</name>
    <dbReference type="NCBI Taxonomy" id="1817964"/>
    <lineage>
        <taxon>Bacteria</taxon>
        <taxon>Pseudomonadati</taxon>
        <taxon>Pseudomonadota</taxon>
        <taxon>Alphaproteobacteria</taxon>
        <taxon>Hyphomicrobiales</taxon>
        <taxon>Rhizobiaceae</taxon>
        <taxon>Shinella</taxon>
    </lineage>
</organism>
<dbReference type="PANTHER" id="PTHR43794">
    <property type="entry name" value="AMINOHYDROLASE SSNA-RELATED"/>
    <property type="match status" value="1"/>
</dbReference>
<comment type="similarity">
    <text evidence="1">Belongs to the metallo-dependent hydrolases superfamily. ATZ/TRZ family.</text>
</comment>
<evidence type="ECO:0000259" key="3">
    <source>
        <dbReference type="Pfam" id="PF01979"/>
    </source>
</evidence>
<dbReference type="PANTHER" id="PTHR43794:SF11">
    <property type="entry name" value="AMIDOHYDROLASE-RELATED DOMAIN-CONTAINING PROTEIN"/>
    <property type="match status" value="1"/>
</dbReference>
<reference evidence="4" key="1">
    <citation type="submission" date="2022-04" db="EMBL/GenBank/DDBJ databases">
        <title>Shinella lacus sp. nov., a novel member of the genus Shinella from water.</title>
        <authorList>
            <person name="Deng Y."/>
        </authorList>
    </citation>
    <scope>NUCLEOTIDE SEQUENCE</scope>
    <source>
        <strain evidence="4">JCM 31239</strain>
    </source>
</reference>
<dbReference type="InterPro" id="IPR011059">
    <property type="entry name" value="Metal-dep_hydrolase_composite"/>
</dbReference>
<name>A0ABT8XIQ0_9HYPH</name>
<dbReference type="EMBL" id="WHSC02000009">
    <property type="protein sequence ID" value="MDO6123578.1"/>
    <property type="molecule type" value="Genomic_DNA"/>
</dbReference>
<dbReference type="SUPFAM" id="SSF51338">
    <property type="entry name" value="Composite domain of metallo-dependent hydrolases"/>
    <property type="match status" value="1"/>
</dbReference>
<dbReference type="Gene3D" id="2.30.40.10">
    <property type="entry name" value="Urease, subunit C, domain 1"/>
    <property type="match status" value="1"/>
</dbReference>